<evidence type="ECO:0000256" key="6">
    <source>
        <dbReference type="ARBA" id="ARBA00023136"/>
    </source>
</evidence>
<dbReference type="FunFam" id="1.20.1740.10:FF:000001">
    <property type="entry name" value="Amino acid permease"/>
    <property type="match status" value="1"/>
</dbReference>
<dbReference type="EMBL" id="GL945431">
    <property type="protein sequence ID" value="EGO28140.1"/>
    <property type="molecule type" value="Genomic_DNA"/>
</dbReference>
<dbReference type="InterPro" id="IPR004841">
    <property type="entry name" value="AA-permease/SLC12A_dom"/>
</dbReference>
<protein>
    <submittedName>
        <fullName evidence="10">Amino acid permease, theoretically lysine-specific</fullName>
    </submittedName>
</protein>
<dbReference type="Pfam" id="PF00324">
    <property type="entry name" value="AA_permease"/>
    <property type="match status" value="1"/>
</dbReference>
<dbReference type="GO" id="GO:0016020">
    <property type="term" value="C:membrane"/>
    <property type="evidence" value="ECO:0007669"/>
    <property type="project" value="UniProtKB-SubCell"/>
</dbReference>
<feature type="transmembrane region" description="Helical" evidence="8">
    <location>
        <begin position="221"/>
        <end position="240"/>
    </location>
</feature>
<feature type="compositionally biased region" description="Basic and acidic residues" evidence="7">
    <location>
        <begin position="20"/>
        <end position="40"/>
    </location>
</feature>
<comment type="subcellular location">
    <subcellularLocation>
        <location evidence="1">Membrane</location>
        <topology evidence="1">Multi-pass membrane protein</topology>
    </subcellularLocation>
</comment>
<reference evidence="10" key="1">
    <citation type="submission" date="2011-04" db="EMBL/GenBank/DDBJ databases">
        <title>Evolution of plant cell wall degrading machinery underlies the functional diversity of forest fungi.</title>
        <authorList>
            <consortium name="US DOE Joint Genome Institute (JGI-PGF)"/>
            <person name="Eastwood D.C."/>
            <person name="Floudas D."/>
            <person name="Binder M."/>
            <person name="Majcherczyk A."/>
            <person name="Schneider P."/>
            <person name="Aerts A."/>
            <person name="Asiegbu F.O."/>
            <person name="Baker S.E."/>
            <person name="Barry K."/>
            <person name="Bendiksby M."/>
            <person name="Blumentritt M."/>
            <person name="Coutinho P.M."/>
            <person name="Cullen D."/>
            <person name="Cullen D."/>
            <person name="Gathman A."/>
            <person name="Goodell B."/>
            <person name="Henrissat B."/>
            <person name="Ihrmark K."/>
            <person name="Kauserud H."/>
            <person name="Kohler A."/>
            <person name="LaButti K."/>
            <person name="Lapidus A."/>
            <person name="Lavin J.L."/>
            <person name="Lee Y.-H."/>
            <person name="Lindquist E."/>
            <person name="Lilly W."/>
            <person name="Lucas S."/>
            <person name="Morin E."/>
            <person name="Murat C."/>
            <person name="Oguiza J.A."/>
            <person name="Park J."/>
            <person name="Pisabarro A.G."/>
            <person name="Riley R."/>
            <person name="Rosling A."/>
            <person name="Salamov A."/>
            <person name="Schmidt O."/>
            <person name="Schmutz J."/>
            <person name="Skrede I."/>
            <person name="Stenlid J."/>
            <person name="Wiebenga A."/>
            <person name="Xie X."/>
            <person name="Kues U."/>
            <person name="Hibbett D.S."/>
            <person name="Hoffmeister D."/>
            <person name="Hogberg N."/>
            <person name="Martin F."/>
            <person name="Grigoriev I.V."/>
            <person name="Watkinson S.C."/>
        </authorList>
    </citation>
    <scope>NUCLEOTIDE SEQUENCE</scope>
    <source>
        <strain evidence="10">S7.9</strain>
    </source>
</reference>
<dbReference type="RefSeq" id="XP_007316231.1">
    <property type="nucleotide sequence ID" value="XM_007316169.1"/>
</dbReference>
<evidence type="ECO:0000256" key="3">
    <source>
        <dbReference type="ARBA" id="ARBA00022692"/>
    </source>
</evidence>
<proteinExistence type="predicted"/>
<organism>
    <name type="scientific">Serpula lacrymans var. lacrymans (strain S7.9)</name>
    <name type="common">Dry rot fungus</name>
    <dbReference type="NCBI Taxonomy" id="578457"/>
    <lineage>
        <taxon>Eukaryota</taxon>
        <taxon>Fungi</taxon>
        <taxon>Dikarya</taxon>
        <taxon>Basidiomycota</taxon>
        <taxon>Agaricomycotina</taxon>
        <taxon>Agaricomycetes</taxon>
        <taxon>Agaricomycetidae</taxon>
        <taxon>Boletales</taxon>
        <taxon>Coniophorineae</taxon>
        <taxon>Serpulaceae</taxon>
        <taxon>Serpula</taxon>
    </lineage>
</organism>
<evidence type="ECO:0000256" key="1">
    <source>
        <dbReference type="ARBA" id="ARBA00004141"/>
    </source>
</evidence>
<feature type="region of interest" description="Disordered" evidence="7">
    <location>
        <begin position="1"/>
        <end position="40"/>
    </location>
</feature>
<dbReference type="Proteomes" id="UP000008064">
    <property type="component" value="Unassembled WGS sequence"/>
</dbReference>
<dbReference type="GeneID" id="18821700"/>
<feature type="transmembrane region" description="Helical" evidence="8">
    <location>
        <begin position="479"/>
        <end position="502"/>
    </location>
</feature>
<dbReference type="InterPro" id="IPR004840">
    <property type="entry name" value="Amino_acid_permease_CS"/>
</dbReference>
<evidence type="ECO:0000313" key="10">
    <source>
        <dbReference type="EMBL" id="EGO28140.1"/>
    </source>
</evidence>
<evidence type="ECO:0000259" key="9">
    <source>
        <dbReference type="Pfam" id="PF00324"/>
    </source>
</evidence>
<dbReference type="KEGG" id="sla:SERLADRAFT_491579"/>
<dbReference type="GO" id="GO:0015171">
    <property type="term" value="F:amino acid transmembrane transporter activity"/>
    <property type="evidence" value="ECO:0007669"/>
    <property type="project" value="TreeGrafter"/>
</dbReference>
<keyword evidence="6 8" id="KW-0472">Membrane</keyword>
<feature type="transmembrane region" description="Helical" evidence="8">
    <location>
        <begin position="514"/>
        <end position="533"/>
    </location>
</feature>
<feature type="transmembrane region" description="Helical" evidence="8">
    <location>
        <begin position="272"/>
        <end position="290"/>
    </location>
</feature>
<dbReference type="InterPro" id="IPR050524">
    <property type="entry name" value="APC_YAT"/>
</dbReference>
<feature type="transmembrane region" description="Helical" evidence="8">
    <location>
        <begin position="358"/>
        <end position="381"/>
    </location>
</feature>
<name>F8NNX7_SERL9</name>
<accession>F8NNX7</accession>
<dbReference type="HOGENOM" id="CLU_007946_12_2_1"/>
<keyword evidence="4" id="KW-0029">Amino-acid transport</keyword>
<keyword evidence="5 8" id="KW-1133">Transmembrane helix</keyword>
<dbReference type="OrthoDB" id="3900342at2759"/>
<feature type="transmembrane region" description="Helical" evidence="8">
    <location>
        <begin position="196"/>
        <end position="214"/>
    </location>
</feature>
<keyword evidence="3 8" id="KW-0812">Transmembrane</keyword>
<feature type="transmembrane region" description="Helical" evidence="8">
    <location>
        <begin position="115"/>
        <end position="132"/>
    </location>
</feature>
<evidence type="ECO:0000256" key="7">
    <source>
        <dbReference type="SAM" id="MobiDB-lite"/>
    </source>
</evidence>
<dbReference type="PROSITE" id="PS00218">
    <property type="entry name" value="AMINO_ACID_PERMEASE_1"/>
    <property type="match status" value="1"/>
</dbReference>
<feature type="transmembrane region" description="Helical" evidence="8">
    <location>
        <begin position="139"/>
        <end position="161"/>
    </location>
</feature>
<sequence>MSRTPGSAAAVQNTTGSRVSLDKPEASDSPKVEDAKDWKCSGEDLPLPASHYDSSQSSFWRRMFLGSPSTDHENATKRAMQSRHLMMIAIGGTIGTGIFLSAGSAIALAGPGSALLSYFVVGVFVYTVVITLGEMASMFPVSGAFSIFGSRFVSPALGFTLDRMELLVPMEPFDTELTAAAIILQYWAPNVQAWEWALVIIAPVFAMQLIHVRVYGESEYWFAMIKVVMVVVFIIVGLIYDWGGVRGHPGPGLSNFHNSQAFIGGFHNFAQTFVYAFFSFGGIELVAVAAGESARPYKAVPRAIKATFFRIVLFYLLTILTIGLCINWQDPTLLSAAYNSDVAASPLTVVFKRAGFGAAAHVINAVLLTAVLSATNSCFYASSRMLLSLARSGQAPRIFGWVNSRGVPVPALIVALAVSFISFLTTIWGEGIVFTWLLNLTGISALLVWGSIGAISLRFRIAYRAQELALSDLPYIQPLFPLLPIGVIVLAILMFIAEGYAAVVEQPFEAKNVVATYVGVCLYIILYLGYTIYERFVLKKTQHFVPLLEVDFETDAVWKPGQGDVVRERDRQEKQIAVDTSREKGRSRWKVWMSNITRHIY</sequence>
<feature type="domain" description="Amino acid permease/ SLC12A" evidence="9">
    <location>
        <begin position="84"/>
        <end position="539"/>
    </location>
</feature>
<dbReference type="PANTHER" id="PTHR43341">
    <property type="entry name" value="AMINO ACID PERMEASE"/>
    <property type="match status" value="1"/>
</dbReference>
<keyword evidence="2" id="KW-0813">Transport</keyword>
<evidence type="ECO:0000256" key="5">
    <source>
        <dbReference type="ARBA" id="ARBA00022989"/>
    </source>
</evidence>
<evidence type="ECO:0000256" key="2">
    <source>
        <dbReference type="ARBA" id="ARBA00022448"/>
    </source>
</evidence>
<evidence type="ECO:0000256" key="4">
    <source>
        <dbReference type="ARBA" id="ARBA00022970"/>
    </source>
</evidence>
<feature type="transmembrane region" description="Helical" evidence="8">
    <location>
        <begin position="407"/>
        <end position="428"/>
    </location>
</feature>
<gene>
    <name evidence="10" type="ORF">SERLADRAFT_491579</name>
</gene>
<feature type="transmembrane region" description="Helical" evidence="8">
    <location>
        <begin position="434"/>
        <end position="459"/>
    </location>
</feature>
<feature type="compositionally biased region" description="Polar residues" evidence="7">
    <location>
        <begin position="1"/>
        <end position="18"/>
    </location>
</feature>
<dbReference type="Gene3D" id="1.20.1740.10">
    <property type="entry name" value="Amino acid/polyamine transporter I"/>
    <property type="match status" value="1"/>
</dbReference>
<feature type="transmembrane region" description="Helical" evidence="8">
    <location>
        <begin position="85"/>
        <end position="109"/>
    </location>
</feature>
<dbReference type="PANTHER" id="PTHR43341:SF3">
    <property type="entry name" value="AMINO-ACID PERMEASE PB1C11.02-RELATED"/>
    <property type="match status" value="1"/>
</dbReference>
<evidence type="ECO:0000256" key="8">
    <source>
        <dbReference type="SAM" id="Phobius"/>
    </source>
</evidence>
<feature type="transmembrane region" description="Helical" evidence="8">
    <location>
        <begin position="311"/>
        <end position="329"/>
    </location>
</feature>
<dbReference type="AlphaFoldDB" id="F8NNX7"/>